<gene>
    <name evidence="1" type="ORF">LCI18_012015</name>
</gene>
<name>A0ACD3ZIZ4_FUSSC</name>
<protein>
    <submittedName>
        <fullName evidence="1">Uncharacterized protein</fullName>
    </submittedName>
</protein>
<evidence type="ECO:0000313" key="2">
    <source>
        <dbReference type="Proteomes" id="UP000830768"/>
    </source>
</evidence>
<sequence length="570" mass="64727">MMDGLETVRQRLEENVVPHLKETPLLAAIVTVLVLVVTTRLFTGGSSSQNGSRSPPLAPYWFPFFGHAPRLFVNANFTLTRFRNRYTQGIFSIRLFQSIHSFVFRPSLAAKLLELPESVADKEYVARRLMVTNFRLSKKDLEAYDKAASEVHQVTKQYLSGSHLDSLVKANVRDLDDVAAQLVSFNSYQTDQMDWEKLADAAVVETETKERVMEADFLELMRNFVARSATASVFGTDFVENFDDIWPHLWVFNDGFLSLAMGVPLWAPLPTSQRARIALGRLHAFMREFHEDLDKFLNNEEPGVRWQDFHTISPLVRKRTEVFRKHNLSIDVRASLDVALFWSVTVHSTSMVSWSLFELYQDPVLLEQIREQVAPFVHVVQPKNEFGGVVWVPPKIEKLDMDGLMTKCPLLKAAYLETLRLHGGGWSARLVKEDVVLKDEGEAGYVLKKGTFAHVVPDLHRTDPKAFSDQRIWHVGRYLEDDVDSKGAKIQKVNPKTVQASDGTLTMCDDSDFTMRKVYLYTSVLISLYNVEPAKGGDWVTPTLVKGVASTLPSRSIRLWIKPRALPKAK</sequence>
<dbReference type="EMBL" id="CP090038">
    <property type="protein sequence ID" value="UPL01081.1"/>
    <property type="molecule type" value="Genomic_DNA"/>
</dbReference>
<dbReference type="Proteomes" id="UP000830768">
    <property type="component" value="Chromosome 10"/>
</dbReference>
<reference evidence="1" key="1">
    <citation type="submission" date="2021-11" db="EMBL/GenBank/DDBJ databases">
        <title>Fusarium solani-melongenae Genome sequencing and assembly.</title>
        <authorList>
            <person name="Xie S."/>
            <person name="Huang L."/>
            <person name="Zhang X."/>
        </authorList>
    </citation>
    <scope>NUCLEOTIDE SEQUENCE</scope>
    <source>
        <strain evidence="1">CRI 24-3</strain>
    </source>
</reference>
<keyword evidence="2" id="KW-1185">Reference proteome</keyword>
<accession>A0ACD3ZIZ4</accession>
<organism evidence="1 2">
    <name type="scientific">Fusarium solani subsp. cucurbitae</name>
    <name type="common">Neocosmosporum cucurbitae</name>
    <dbReference type="NCBI Taxonomy" id="2747967"/>
    <lineage>
        <taxon>Eukaryota</taxon>
        <taxon>Fungi</taxon>
        <taxon>Dikarya</taxon>
        <taxon>Ascomycota</taxon>
        <taxon>Pezizomycotina</taxon>
        <taxon>Sordariomycetes</taxon>
        <taxon>Hypocreomycetidae</taxon>
        <taxon>Hypocreales</taxon>
        <taxon>Nectriaceae</taxon>
        <taxon>Fusarium</taxon>
        <taxon>Fusarium solani species complex</taxon>
    </lineage>
</organism>
<evidence type="ECO:0000313" key="1">
    <source>
        <dbReference type="EMBL" id="UPL01081.1"/>
    </source>
</evidence>
<proteinExistence type="predicted"/>